<keyword evidence="2" id="KW-0560">Oxidoreductase</keyword>
<dbReference type="Pfam" id="PF03992">
    <property type="entry name" value="ABM"/>
    <property type="match status" value="1"/>
</dbReference>
<evidence type="ECO:0000313" key="2">
    <source>
        <dbReference type="EMBL" id="SBS25895.1"/>
    </source>
</evidence>
<organism evidence="2 3">
    <name type="scientific">Marinomonas spartinae</name>
    <dbReference type="NCBI Taxonomy" id="1792290"/>
    <lineage>
        <taxon>Bacteria</taxon>
        <taxon>Pseudomonadati</taxon>
        <taxon>Pseudomonadota</taxon>
        <taxon>Gammaproteobacteria</taxon>
        <taxon>Oceanospirillales</taxon>
        <taxon>Oceanospirillaceae</taxon>
        <taxon>Marinomonas</taxon>
    </lineage>
</organism>
<dbReference type="GO" id="GO:0004497">
    <property type="term" value="F:monooxygenase activity"/>
    <property type="evidence" value="ECO:0007669"/>
    <property type="project" value="UniProtKB-KW"/>
</dbReference>
<dbReference type="OrthoDB" id="9797060at2"/>
<dbReference type="RefSeq" id="WP_067012191.1">
    <property type="nucleotide sequence ID" value="NZ_FLOB01000001.1"/>
</dbReference>
<gene>
    <name evidence="2" type="ORF">MSP8886_00418</name>
</gene>
<sequence>MIAVIFEANAIAEKQARYFELAEELKPLLADIEGFISIERFQSLANPEKFMSLSWWEDEDSIRLWKENRLHKLAQAEGRASIFSSYRIRIAQVTKDYSV</sequence>
<dbReference type="STRING" id="1792290.MSP8886_00418"/>
<protein>
    <submittedName>
        <fullName evidence="2">Antibiotic biosynthesis monooxygenase</fullName>
    </submittedName>
</protein>
<dbReference type="Gene3D" id="3.30.70.100">
    <property type="match status" value="1"/>
</dbReference>
<keyword evidence="2" id="KW-0503">Monooxygenase</keyword>
<evidence type="ECO:0000313" key="3">
    <source>
        <dbReference type="Proteomes" id="UP000092544"/>
    </source>
</evidence>
<dbReference type="PROSITE" id="PS51725">
    <property type="entry name" value="ABM"/>
    <property type="match status" value="1"/>
</dbReference>
<feature type="domain" description="ABM" evidence="1">
    <location>
        <begin position="2"/>
        <end position="90"/>
    </location>
</feature>
<dbReference type="SUPFAM" id="SSF54909">
    <property type="entry name" value="Dimeric alpha+beta barrel"/>
    <property type="match status" value="1"/>
</dbReference>
<dbReference type="EMBL" id="FLOB01000001">
    <property type="protein sequence ID" value="SBS25895.1"/>
    <property type="molecule type" value="Genomic_DNA"/>
</dbReference>
<dbReference type="InterPro" id="IPR052936">
    <property type="entry name" value="Jasmonate_Hydroxylase-like"/>
</dbReference>
<dbReference type="AlphaFoldDB" id="A0A1A8T465"/>
<keyword evidence="3" id="KW-1185">Reference proteome</keyword>
<proteinExistence type="predicted"/>
<reference evidence="2 3" key="1">
    <citation type="submission" date="2016-06" db="EMBL/GenBank/DDBJ databases">
        <authorList>
            <person name="Kjaerup R.B."/>
            <person name="Dalgaard T.S."/>
            <person name="Juul-Madsen H.R."/>
        </authorList>
    </citation>
    <scope>NUCLEOTIDE SEQUENCE [LARGE SCALE GENOMIC DNA]</scope>
    <source>
        <strain evidence="2 3">CECT 8886</strain>
    </source>
</reference>
<name>A0A1A8T465_9GAMM</name>
<dbReference type="InterPro" id="IPR007138">
    <property type="entry name" value="ABM_dom"/>
</dbReference>
<dbReference type="PANTHER" id="PTHR37811:SF2">
    <property type="entry name" value="ABM DOMAIN-CONTAINING PROTEIN"/>
    <property type="match status" value="1"/>
</dbReference>
<dbReference type="Proteomes" id="UP000092544">
    <property type="component" value="Unassembled WGS sequence"/>
</dbReference>
<evidence type="ECO:0000259" key="1">
    <source>
        <dbReference type="PROSITE" id="PS51725"/>
    </source>
</evidence>
<dbReference type="InterPro" id="IPR011008">
    <property type="entry name" value="Dimeric_a/b-barrel"/>
</dbReference>
<dbReference type="PANTHER" id="PTHR37811">
    <property type="entry name" value="BLL5343 PROTEIN"/>
    <property type="match status" value="1"/>
</dbReference>
<accession>A0A1A8T465</accession>